<dbReference type="GO" id="GO:0005975">
    <property type="term" value="P:carbohydrate metabolic process"/>
    <property type="evidence" value="ECO:0007669"/>
    <property type="project" value="InterPro"/>
</dbReference>
<dbReference type="GO" id="GO:0030246">
    <property type="term" value="F:carbohydrate binding"/>
    <property type="evidence" value="ECO:0007669"/>
    <property type="project" value="InterPro"/>
</dbReference>
<dbReference type="GO" id="GO:0003824">
    <property type="term" value="F:catalytic activity"/>
    <property type="evidence" value="ECO:0007669"/>
    <property type="project" value="InterPro"/>
</dbReference>
<gene>
    <name evidence="2" type="ORF">G7043_23775</name>
</gene>
<sequence>MIAAESTELFVGPRTALLQVVRLTSPTLAGPVHAHVSGPGLHSPRHGGSLVAGPFGYEVGVDVSSHSPGSVVPAQAVVRADSGEETCTFSLVVGSPGWTVHLIGHVTGDAPFAVLRAHLDLALTDPAYRFAVTSVELLQPYWDTFPQHRSLLLRLISEGRVEVVGSESNVVGVSPLLSSLPNGSSLAVSSLAEAERSVYSSFLELRGRARAPHVMLPVGSSRSAPNPWVTAIHHDWSARYTWPRVVCSLPRDYYVRGSVPLPPAPADESPAAVFASHAARLTGATFPATALARAAAAHPREAFDLHSDIVARSLAALTSTVDSSVVVWNPLPSPCTDIVSVHLPAARNVHVEFEGEVLPTLVDGSTVTFLARDVPSCGWRTYSLVEDNIDHGWKRGYGTEIASTHYVLSYDPIASLVAVDGPALQPPKLTGPVTVWHSEVGEKMVGSTTFTLWHEVGHLGPSELVGVLGTRTPTSGTLPAVAARLSLAGPPLGPVSPTVTPVFARYWLHEPAPLGGLPANVHLEVLGPTRLRVVAVSDGPAFDGVVRLSLPDGWSASWDSLPVSLPAGGYVSADVHLTPPRTPGCHPVRATLHGLPFEVYDIALLTVPEWDGEDPVEVLWVASVAPVVSVAPGSSALLRVVMASGAHGDLPLQARVLSPRDTWELVGPFCVSGVLPAQGRTSLDFTVSAPTWALAGSWPVVVRVTAGPLVRTTPVIRLVTMAHRD</sequence>
<organism evidence="2 3">
    <name type="scientific">Lentzea alba</name>
    <dbReference type="NCBI Taxonomy" id="2714351"/>
    <lineage>
        <taxon>Bacteria</taxon>
        <taxon>Bacillati</taxon>
        <taxon>Actinomycetota</taxon>
        <taxon>Actinomycetes</taxon>
        <taxon>Pseudonocardiales</taxon>
        <taxon>Pseudonocardiaceae</taxon>
        <taxon>Lentzea</taxon>
    </lineage>
</organism>
<name>A0A7C9VRE2_9PSEU</name>
<evidence type="ECO:0000259" key="1">
    <source>
        <dbReference type="Pfam" id="PF10633"/>
    </source>
</evidence>
<dbReference type="SUPFAM" id="SSF74650">
    <property type="entry name" value="Galactose mutarotase-like"/>
    <property type="match status" value="1"/>
</dbReference>
<dbReference type="InterPro" id="IPR011013">
    <property type="entry name" value="Gal_mutarotase_sf_dom"/>
</dbReference>
<evidence type="ECO:0000313" key="2">
    <source>
        <dbReference type="EMBL" id="NGY61953.1"/>
    </source>
</evidence>
<dbReference type="AlphaFoldDB" id="A0A7C9VRE2"/>
<accession>A0A7C9VRE2</accession>
<proteinExistence type="predicted"/>
<dbReference type="Proteomes" id="UP000481360">
    <property type="component" value="Unassembled WGS sequence"/>
</dbReference>
<dbReference type="SUPFAM" id="SSF88713">
    <property type="entry name" value="Glycoside hydrolase/deacetylase"/>
    <property type="match status" value="1"/>
</dbReference>
<dbReference type="Pfam" id="PF10633">
    <property type="entry name" value="NPCBM_assoc"/>
    <property type="match status" value="1"/>
</dbReference>
<dbReference type="EMBL" id="JAAMPJ010000006">
    <property type="protein sequence ID" value="NGY61953.1"/>
    <property type="molecule type" value="Genomic_DNA"/>
</dbReference>
<evidence type="ECO:0000313" key="3">
    <source>
        <dbReference type="Proteomes" id="UP000481360"/>
    </source>
</evidence>
<keyword evidence="3" id="KW-1185">Reference proteome</keyword>
<dbReference type="InterPro" id="IPR018905">
    <property type="entry name" value="A-galactase_NEW3"/>
</dbReference>
<dbReference type="InterPro" id="IPR011330">
    <property type="entry name" value="Glyco_hydro/deAcase_b/a-brl"/>
</dbReference>
<dbReference type="RefSeq" id="WP_166048902.1">
    <property type="nucleotide sequence ID" value="NZ_JAAMPJ010000006.1"/>
</dbReference>
<reference evidence="2 3" key="1">
    <citation type="submission" date="2020-03" db="EMBL/GenBank/DDBJ databases">
        <title>Isolation and identification of active actinomycetes.</title>
        <authorList>
            <person name="Sun X."/>
        </authorList>
    </citation>
    <scope>NUCLEOTIDE SEQUENCE [LARGE SCALE GENOMIC DNA]</scope>
    <source>
        <strain evidence="2 3">NEAU-D13</strain>
    </source>
</reference>
<protein>
    <recommendedName>
        <fullName evidence="1">Alpha-galactosidase NEW3 domain-containing protein</fullName>
    </recommendedName>
</protein>
<comment type="caution">
    <text evidence="2">The sequence shown here is derived from an EMBL/GenBank/DDBJ whole genome shotgun (WGS) entry which is preliminary data.</text>
</comment>
<feature type="domain" description="Alpha-galactosidase NEW3" evidence="1">
    <location>
        <begin position="530"/>
        <end position="592"/>
    </location>
</feature>